<evidence type="ECO:0000313" key="1">
    <source>
        <dbReference type="EMBL" id="CAA6814134.1"/>
    </source>
</evidence>
<accession>A0A6S6T5P0</accession>
<proteinExistence type="predicted"/>
<organism evidence="1">
    <name type="scientific">uncultured Sulfurovum sp</name>
    <dbReference type="NCBI Taxonomy" id="269237"/>
    <lineage>
        <taxon>Bacteria</taxon>
        <taxon>Pseudomonadati</taxon>
        <taxon>Campylobacterota</taxon>
        <taxon>Epsilonproteobacteria</taxon>
        <taxon>Campylobacterales</taxon>
        <taxon>Sulfurovaceae</taxon>
        <taxon>Sulfurovum</taxon>
        <taxon>environmental samples</taxon>
    </lineage>
</organism>
<dbReference type="AlphaFoldDB" id="A0A6S6T5P0"/>
<protein>
    <submittedName>
        <fullName evidence="1">Uncharacterized protein</fullName>
    </submittedName>
</protein>
<sequence>MEKIKIQINHTTPITISVLSPLLYDEIGEEYNIELDTIKGYFDFEYVCALPNDSFISIVTFQLPKFELRDIELKDIVFSFLSSVKNLDNVISVVKLNDSILKQRAFKYYQQIVDIEMDLRNVLTYIITYDNKSISEQLLKDFGINKSEKIEHGILQDKYENGLFYIYFNHYTEFTTPEKLKANEMLDFLQDPSVDSFERFKSKLQQRGLQEERHLDFLASIKTKIKPLEKMRNTIMHIRNLSDTVEDNFIKATEDTPMGDKGLKSIIHEFWEKEKDELSNVTIMELGMSTIEELFENSFFIGDLLDVSDACTSEYISEEYTDVSDLQDDLLGYITDEVNILQYDISEEMYGVFLSKISLEWEKKEDDL</sequence>
<gene>
    <name evidence="1" type="ORF">HELGO_WM3654</name>
</gene>
<dbReference type="EMBL" id="CACVAS010000066">
    <property type="protein sequence ID" value="CAA6814134.1"/>
    <property type="molecule type" value="Genomic_DNA"/>
</dbReference>
<reference evidence="1" key="1">
    <citation type="submission" date="2020-01" db="EMBL/GenBank/DDBJ databases">
        <authorList>
            <person name="Meier V. D."/>
            <person name="Meier V D."/>
        </authorList>
    </citation>
    <scope>NUCLEOTIDE SEQUENCE</scope>
    <source>
        <strain evidence="1">HLG_WM_MAG_01</strain>
    </source>
</reference>
<name>A0A6S6T5P0_9BACT</name>